<accession>A0A1H2HEW4</accession>
<feature type="signal peptide" evidence="2">
    <location>
        <begin position="1"/>
        <end position="26"/>
    </location>
</feature>
<dbReference type="OrthoDB" id="8557961at2"/>
<evidence type="ECO:0000313" key="3">
    <source>
        <dbReference type="EMBL" id="SDU30355.1"/>
    </source>
</evidence>
<keyword evidence="1" id="KW-0175">Coiled coil</keyword>
<dbReference type="EMBL" id="LT629780">
    <property type="protein sequence ID" value="SDU30355.1"/>
    <property type="molecule type" value="Genomic_DNA"/>
</dbReference>
<keyword evidence="4" id="KW-1185">Reference proteome</keyword>
<sequence>MKPLTPRPTLLAALALILAVNAAALAGAWYNRSGEPDSRLTLGPRELAGLPSYPRGENSGQALHLQWRMPPGADADNGRHDRSLSEAQMRKLGFRAPEAQDCQPRCRHQAARLALVVLELDGPAYHETLRRHRELLEQARQSLAAQPDSADLQQLARQRQQQLEELLRDTRLYAVAVGRDRDALRQRYPDRRRHAIVQGLVRPVLHDHPPHLRGYLDELSVERINVPKPWHDALRGLQSRTQDNRTTPDLRIELAFGQRLEPWISAVETVAP</sequence>
<evidence type="ECO:0000256" key="2">
    <source>
        <dbReference type="SAM" id="SignalP"/>
    </source>
</evidence>
<dbReference type="STRING" id="1245526.SAMN05216580_2289"/>
<feature type="chain" id="PRO_5009275665" description="DUF4824 domain-containing protein" evidence="2">
    <location>
        <begin position="27"/>
        <end position="272"/>
    </location>
</feature>
<name>A0A1H2HEW4_9GAMM</name>
<protein>
    <recommendedName>
        <fullName evidence="5">DUF4824 domain-containing protein</fullName>
    </recommendedName>
</protein>
<organism evidence="3 4">
    <name type="scientific">Geopseudomonas guangdongensis</name>
    <dbReference type="NCBI Taxonomy" id="1245526"/>
    <lineage>
        <taxon>Bacteria</taxon>
        <taxon>Pseudomonadati</taxon>
        <taxon>Pseudomonadota</taxon>
        <taxon>Gammaproteobacteria</taxon>
        <taxon>Pseudomonadales</taxon>
        <taxon>Pseudomonadaceae</taxon>
        <taxon>Geopseudomonas</taxon>
    </lineage>
</organism>
<dbReference type="Proteomes" id="UP000243063">
    <property type="component" value="Chromosome I"/>
</dbReference>
<gene>
    <name evidence="3" type="ORF">SAMN05216580_2289</name>
</gene>
<evidence type="ECO:0008006" key="5">
    <source>
        <dbReference type="Google" id="ProtNLM"/>
    </source>
</evidence>
<dbReference type="Pfam" id="PF16106">
    <property type="entry name" value="DUF4824"/>
    <property type="match status" value="1"/>
</dbReference>
<evidence type="ECO:0000256" key="1">
    <source>
        <dbReference type="SAM" id="Coils"/>
    </source>
</evidence>
<dbReference type="RefSeq" id="WP_090214541.1">
    <property type="nucleotide sequence ID" value="NZ_LT629780.1"/>
</dbReference>
<evidence type="ECO:0000313" key="4">
    <source>
        <dbReference type="Proteomes" id="UP000243063"/>
    </source>
</evidence>
<dbReference type="AlphaFoldDB" id="A0A1H2HEW4"/>
<dbReference type="InterPro" id="IPR032249">
    <property type="entry name" value="DUF4824"/>
</dbReference>
<proteinExistence type="predicted"/>
<feature type="coiled-coil region" evidence="1">
    <location>
        <begin position="126"/>
        <end position="169"/>
    </location>
</feature>
<keyword evidence="2" id="KW-0732">Signal</keyword>
<reference evidence="4" key="1">
    <citation type="submission" date="2016-10" db="EMBL/GenBank/DDBJ databases">
        <authorList>
            <person name="Varghese N."/>
            <person name="Submissions S."/>
        </authorList>
    </citation>
    <scope>NUCLEOTIDE SEQUENCE [LARGE SCALE GENOMIC DNA]</scope>
    <source>
        <strain evidence="4">CCTCC 2012022</strain>
    </source>
</reference>